<dbReference type="EMBL" id="JAOPKA010000046">
    <property type="protein sequence ID" value="MCU4744790.1"/>
    <property type="molecule type" value="Genomic_DNA"/>
</dbReference>
<evidence type="ECO:0000313" key="2">
    <source>
        <dbReference type="Proteomes" id="UP001321018"/>
    </source>
</evidence>
<gene>
    <name evidence="1" type="ORF">OB960_25850</name>
</gene>
<dbReference type="RefSeq" id="WP_338006586.1">
    <property type="nucleotide sequence ID" value="NZ_JAOPKA010000046.1"/>
</dbReference>
<protein>
    <submittedName>
        <fullName evidence="1">Uncharacterized protein</fullName>
    </submittedName>
</protein>
<accession>A0AAP2Z575</accession>
<proteinExistence type="predicted"/>
<dbReference type="Proteomes" id="UP001321018">
    <property type="component" value="Unassembled WGS sequence"/>
</dbReference>
<comment type="caution">
    <text evidence="1">The sequence shown here is derived from an EMBL/GenBank/DDBJ whole genome shotgun (WGS) entry which is preliminary data.</text>
</comment>
<organism evidence="1 2">
    <name type="scientific">Natronoglomus mannanivorans</name>
    <dbReference type="NCBI Taxonomy" id="2979990"/>
    <lineage>
        <taxon>Archaea</taxon>
        <taxon>Methanobacteriati</taxon>
        <taxon>Methanobacteriota</taxon>
        <taxon>Stenosarchaea group</taxon>
        <taxon>Halobacteria</taxon>
        <taxon>Halobacteriales</taxon>
        <taxon>Natrialbaceae</taxon>
        <taxon>Natronoglomus</taxon>
    </lineage>
</organism>
<evidence type="ECO:0000313" key="1">
    <source>
        <dbReference type="EMBL" id="MCU4744790.1"/>
    </source>
</evidence>
<sequence>MQFSEAGMAIVKQDMLDLDANDDLWRSVRNAHQTVACGELGADAGQPLWHLVTRSVENDTGHVTPTFTVQEAIDHMESCGGHIPYELRSGSEYVDDAPGSVPSMTTPDEWYELSEEPDQKYQARCSCGAKYRFWEQTQRCTGQAAISSKSANDH</sequence>
<name>A0AAP2Z575_9EURY</name>
<dbReference type="AlphaFoldDB" id="A0AAP2Z575"/>
<reference evidence="1" key="1">
    <citation type="submission" date="2022-09" db="EMBL/GenBank/DDBJ databases">
        <title>Enrichment on poylsaccharides allowed isolation of novel metabolic and taxonomic groups of Haloarchaea.</title>
        <authorList>
            <person name="Sorokin D.Y."/>
            <person name="Elcheninov A.G."/>
            <person name="Khizhniak T.V."/>
            <person name="Kolganova T.V."/>
            <person name="Kublanov I.V."/>
        </authorList>
    </citation>
    <scope>NUCLEOTIDE SEQUENCE</scope>
    <source>
        <strain evidence="1">AArc-xg1-1</strain>
    </source>
</reference>